<keyword evidence="2" id="KW-1185">Reference proteome</keyword>
<evidence type="ECO:0000313" key="1">
    <source>
        <dbReference type="EMBL" id="SDF45844.1"/>
    </source>
</evidence>
<gene>
    <name evidence="1" type="ORF">SAMN04488105_12240</name>
</gene>
<dbReference type="PANTHER" id="PTHR33973">
    <property type="entry name" value="OS07G0153300 PROTEIN"/>
    <property type="match status" value="1"/>
</dbReference>
<dbReference type="OrthoDB" id="9778801at2"/>
<reference evidence="2" key="1">
    <citation type="submission" date="2016-10" db="EMBL/GenBank/DDBJ databases">
        <authorList>
            <person name="Varghese N."/>
            <person name="Submissions S."/>
        </authorList>
    </citation>
    <scope>NUCLEOTIDE SEQUENCE [LARGE SCALE GENOMIC DNA]</scope>
    <source>
        <strain evidence="2">DSM 10146</strain>
    </source>
</reference>
<dbReference type="STRING" id="282683.SAMN04488105_12240"/>
<dbReference type="RefSeq" id="WP_089963463.1">
    <property type="nucleotide sequence ID" value="NZ_FNAV01000022.1"/>
</dbReference>
<accession>A0A1G7L974</accession>
<dbReference type="Pfam" id="PF07103">
    <property type="entry name" value="DUF1365"/>
    <property type="match status" value="1"/>
</dbReference>
<proteinExistence type="predicted"/>
<dbReference type="InterPro" id="IPR010775">
    <property type="entry name" value="DUF1365"/>
</dbReference>
<organism evidence="1 2">
    <name type="scientific">Salipiger thiooxidans</name>
    <dbReference type="NCBI Taxonomy" id="282683"/>
    <lineage>
        <taxon>Bacteria</taxon>
        <taxon>Pseudomonadati</taxon>
        <taxon>Pseudomonadota</taxon>
        <taxon>Alphaproteobacteria</taxon>
        <taxon>Rhodobacterales</taxon>
        <taxon>Roseobacteraceae</taxon>
        <taxon>Salipiger</taxon>
    </lineage>
</organism>
<protein>
    <recommendedName>
        <fullName evidence="3">DUF1365 domain-containing protein</fullName>
    </recommendedName>
</protein>
<dbReference type="PANTHER" id="PTHR33973:SF4">
    <property type="entry name" value="OS07G0153300 PROTEIN"/>
    <property type="match status" value="1"/>
</dbReference>
<evidence type="ECO:0000313" key="2">
    <source>
        <dbReference type="Proteomes" id="UP000198994"/>
    </source>
</evidence>
<dbReference type="Proteomes" id="UP000198994">
    <property type="component" value="Unassembled WGS sequence"/>
</dbReference>
<name>A0A1G7L974_9RHOB</name>
<dbReference type="AlphaFoldDB" id="A0A1G7L974"/>
<sequence length="262" mass="29513">MTDLWQGALVDGRIWHARKGDVERAFRYSGLYLALPVRALEQGLLPIRPDAGGAWSLRRRDYGHRDGSALSAFIHDQLAPVGLGHCEVTLVTTARSPGYGFNPVSFWLARDEGGLRAVLAEVSNTFGERHLYLCHHADNRPITRSDRISGRKLFHVSPFLPREGHYVFRFDPGPDRFGAWVDWIGEGGEVKLQTSLAGPARALTPRSLAMARARHLFQSQKVIALIHWQALKLVLRGVRFISKPEQLPRRRSEAKDRVSRDV</sequence>
<evidence type="ECO:0008006" key="3">
    <source>
        <dbReference type="Google" id="ProtNLM"/>
    </source>
</evidence>
<dbReference type="EMBL" id="FNAV01000022">
    <property type="protein sequence ID" value="SDF45844.1"/>
    <property type="molecule type" value="Genomic_DNA"/>
</dbReference>